<keyword evidence="1" id="KW-0812">Transmembrane</keyword>
<feature type="non-terminal residue" evidence="3">
    <location>
        <position position="418"/>
    </location>
</feature>
<dbReference type="AlphaFoldDB" id="A0A8J9Y736"/>
<feature type="signal peptide" evidence="2">
    <location>
        <begin position="1"/>
        <end position="22"/>
    </location>
</feature>
<evidence type="ECO:0000313" key="4">
    <source>
        <dbReference type="Proteomes" id="UP000838878"/>
    </source>
</evidence>
<evidence type="ECO:0000256" key="2">
    <source>
        <dbReference type="SAM" id="SignalP"/>
    </source>
</evidence>
<keyword evidence="1" id="KW-1133">Transmembrane helix</keyword>
<evidence type="ECO:0000256" key="1">
    <source>
        <dbReference type="SAM" id="Phobius"/>
    </source>
</evidence>
<dbReference type="EMBL" id="OV170230">
    <property type="protein sequence ID" value="CAH0715740.1"/>
    <property type="molecule type" value="Genomic_DNA"/>
</dbReference>
<sequence>MDITMKWHSALCVMMLLSGKNARPDSAFTGINTLIREYIGRTTSSDDLQTTQDDFNTLAPDLTDSTRRNTGDIHSTLLYQNAHSTVSEKADPYRVQHAALPRGVAVYPVPLRGSDHELMFNVTWDPPVGPEVREYSLEVHSLTDTRDCRSNLCYEYNIPGESLWSVIPAFASPVSEGCAVRPGCAYKVKLIAHPWDGHTAANINVELDECVAGVCSCAHAPRLPVPIVDAHTLSIQGDLFVNITWTLPPPDEPLRLPPRLMKKYYFISLGKQMVSDAHPAPWFANTISRRVDATGFVVVPDVQHWQVLPVTERNSDRGDKSDKHMVKLLARVSLVDERGCIGQAGNTTAYDPAKIAKSTVGTFALWAAFGGACVLAVVVILAFSARAVKRVLNEFRPTSVSAPLQPMAHRPLWFPLGT</sequence>
<keyword evidence="4" id="KW-1185">Reference proteome</keyword>
<keyword evidence="2" id="KW-0732">Signal</keyword>
<dbReference type="OrthoDB" id="4062651at2759"/>
<dbReference type="Proteomes" id="UP000838878">
    <property type="component" value="Chromosome 10"/>
</dbReference>
<name>A0A8J9Y736_9NEOP</name>
<gene>
    <name evidence="3" type="ORF">BINO364_LOCUS2625</name>
</gene>
<reference evidence="3" key="1">
    <citation type="submission" date="2021-12" db="EMBL/GenBank/DDBJ databases">
        <authorList>
            <person name="Martin H S."/>
        </authorList>
    </citation>
    <scope>NUCLEOTIDE SEQUENCE</scope>
</reference>
<feature type="transmembrane region" description="Helical" evidence="1">
    <location>
        <begin position="363"/>
        <end position="383"/>
    </location>
</feature>
<organism evidence="3 4">
    <name type="scientific">Brenthis ino</name>
    <name type="common">lesser marbled fritillary</name>
    <dbReference type="NCBI Taxonomy" id="405034"/>
    <lineage>
        <taxon>Eukaryota</taxon>
        <taxon>Metazoa</taxon>
        <taxon>Ecdysozoa</taxon>
        <taxon>Arthropoda</taxon>
        <taxon>Hexapoda</taxon>
        <taxon>Insecta</taxon>
        <taxon>Pterygota</taxon>
        <taxon>Neoptera</taxon>
        <taxon>Endopterygota</taxon>
        <taxon>Lepidoptera</taxon>
        <taxon>Glossata</taxon>
        <taxon>Ditrysia</taxon>
        <taxon>Papilionoidea</taxon>
        <taxon>Nymphalidae</taxon>
        <taxon>Heliconiinae</taxon>
        <taxon>Argynnini</taxon>
        <taxon>Brenthis</taxon>
    </lineage>
</organism>
<accession>A0A8J9Y736</accession>
<proteinExistence type="predicted"/>
<evidence type="ECO:0000313" key="3">
    <source>
        <dbReference type="EMBL" id="CAH0715740.1"/>
    </source>
</evidence>
<keyword evidence="1" id="KW-0472">Membrane</keyword>
<feature type="chain" id="PRO_5035438004" evidence="2">
    <location>
        <begin position="23"/>
        <end position="418"/>
    </location>
</feature>
<protein>
    <submittedName>
        <fullName evidence="3">Uncharacterized protein</fullName>
    </submittedName>
</protein>